<dbReference type="InterPro" id="IPR010093">
    <property type="entry name" value="SinI_DNA-bd"/>
</dbReference>
<accession>A0A841BKQ3</accession>
<proteinExistence type="predicted"/>
<dbReference type="AlphaFoldDB" id="A0A841BKQ3"/>
<name>A0A841BKQ3_9ACTN</name>
<evidence type="ECO:0000313" key="4">
    <source>
        <dbReference type="Proteomes" id="UP000587527"/>
    </source>
</evidence>
<protein>
    <submittedName>
        <fullName evidence="3">Excisionase family DNA binding protein</fullName>
    </submittedName>
</protein>
<organism evidence="3 4">
    <name type="scientific">Allocatelliglobosispora scoriae</name>
    <dbReference type="NCBI Taxonomy" id="643052"/>
    <lineage>
        <taxon>Bacteria</taxon>
        <taxon>Bacillati</taxon>
        <taxon>Actinomycetota</taxon>
        <taxon>Actinomycetes</taxon>
        <taxon>Micromonosporales</taxon>
        <taxon>Micromonosporaceae</taxon>
        <taxon>Allocatelliglobosispora</taxon>
    </lineage>
</organism>
<reference evidence="3 4" key="1">
    <citation type="submission" date="2020-08" db="EMBL/GenBank/DDBJ databases">
        <title>Sequencing the genomes of 1000 actinobacteria strains.</title>
        <authorList>
            <person name="Klenk H.-P."/>
        </authorList>
    </citation>
    <scope>NUCLEOTIDE SEQUENCE [LARGE SCALE GENOMIC DNA]</scope>
    <source>
        <strain evidence="3 4">DSM 45362</strain>
    </source>
</reference>
<comment type="caution">
    <text evidence="3">The sequence shown here is derived from an EMBL/GenBank/DDBJ whole genome shotgun (WGS) entry which is preliminary data.</text>
</comment>
<feature type="domain" description="Helix-turn-helix" evidence="2">
    <location>
        <begin position="23"/>
        <end position="69"/>
    </location>
</feature>
<dbReference type="NCBIfam" id="TIGR01764">
    <property type="entry name" value="excise"/>
    <property type="match status" value="1"/>
</dbReference>
<dbReference type="InterPro" id="IPR009061">
    <property type="entry name" value="DNA-bd_dom_put_sf"/>
</dbReference>
<dbReference type="Proteomes" id="UP000587527">
    <property type="component" value="Unassembled WGS sequence"/>
</dbReference>
<dbReference type="EMBL" id="JACHMN010000002">
    <property type="protein sequence ID" value="MBB5869677.1"/>
    <property type="molecule type" value="Genomic_DNA"/>
</dbReference>
<feature type="region of interest" description="Disordered" evidence="1">
    <location>
        <begin position="1"/>
        <end position="20"/>
    </location>
</feature>
<evidence type="ECO:0000313" key="3">
    <source>
        <dbReference type="EMBL" id="MBB5869677.1"/>
    </source>
</evidence>
<keyword evidence="4" id="KW-1185">Reference proteome</keyword>
<evidence type="ECO:0000259" key="2">
    <source>
        <dbReference type="Pfam" id="PF12728"/>
    </source>
</evidence>
<evidence type="ECO:0000256" key="1">
    <source>
        <dbReference type="SAM" id="MobiDB-lite"/>
    </source>
</evidence>
<sequence>MHNKASALAASVSGGKTPSERRFYSVAETAEMLGLSEMTVYRAIKAGEFPAVRVRGRVCVPVKAIDAMVDAAWSSMTVVDAADFVSAVTR</sequence>
<dbReference type="Pfam" id="PF12728">
    <property type="entry name" value="HTH_17"/>
    <property type="match status" value="1"/>
</dbReference>
<dbReference type="RefSeq" id="WP_184836459.1">
    <property type="nucleotide sequence ID" value="NZ_JACHMN010000002.1"/>
</dbReference>
<dbReference type="GO" id="GO:0003677">
    <property type="term" value="F:DNA binding"/>
    <property type="evidence" value="ECO:0007669"/>
    <property type="project" value="InterPro"/>
</dbReference>
<dbReference type="InterPro" id="IPR041657">
    <property type="entry name" value="HTH_17"/>
</dbReference>
<dbReference type="SUPFAM" id="SSF46955">
    <property type="entry name" value="Putative DNA-binding domain"/>
    <property type="match status" value="1"/>
</dbReference>
<gene>
    <name evidence="3" type="ORF">F4553_003056</name>
</gene>